<dbReference type="PANTHER" id="PTHR35807:SF1">
    <property type="entry name" value="TRANSCRIPTIONAL REGULATOR REDD"/>
    <property type="match status" value="1"/>
</dbReference>
<evidence type="ECO:0000256" key="4">
    <source>
        <dbReference type="ARBA" id="ARBA00023163"/>
    </source>
</evidence>
<comment type="caution">
    <text evidence="7">The sequence shown here is derived from an EMBL/GenBank/DDBJ whole genome shotgun (WGS) entry which is preliminary data.</text>
</comment>
<evidence type="ECO:0000256" key="3">
    <source>
        <dbReference type="ARBA" id="ARBA00023125"/>
    </source>
</evidence>
<dbReference type="SMART" id="SM01043">
    <property type="entry name" value="BTAD"/>
    <property type="match status" value="1"/>
</dbReference>
<proteinExistence type="inferred from homology"/>
<comment type="similarity">
    <text evidence="1">Belongs to the AfsR/DnrI/RedD regulatory family.</text>
</comment>
<dbReference type="InterPro" id="IPR011990">
    <property type="entry name" value="TPR-like_helical_dom_sf"/>
</dbReference>
<sequence length="264" mass="28929">MTGNLRIAVLGPLEVWRGGVQMQLGPNRLRTMLAVLAMSARETVSADQLAIAMWVHDPPANQRRSVQTYIARLRHALGPASISTSAAGYRLEVEPDLVDALRFRRLLNEATRSRGTPAERVLLDEALALWRGGAFDGIESEVLSGPKASHLVELRLSAVERWIDLGLAEGRHAEMVAEIQYLADGHPLREPLWGRLLRVLGRCGRQAEALAVYERLRRRIADDLGVDPSSELQRIHLSLLRGGMGGLLPDGRVCGHGASAVIPM</sequence>
<accession>A0ABP5PQM9</accession>
<dbReference type="SUPFAM" id="SSF48452">
    <property type="entry name" value="TPR-like"/>
    <property type="match status" value="1"/>
</dbReference>
<dbReference type="Pfam" id="PF00486">
    <property type="entry name" value="Trans_reg_C"/>
    <property type="match status" value="1"/>
</dbReference>
<name>A0ABP5PQM9_9ACTN</name>
<dbReference type="InterPro" id="IPR005158">
    <property type="entry name" value="BTAD"/>
</dbReference>
<protein>
    <recommendedName>
        <fullName evidence="6">OmpR/PhoB-type domain-containing protein</fullName>
    </recommendedName>
</protein>
<dbReference type="Gene3D" id="1.10.10.10">
    <property type="entry name" value="Winged helix-like DNA-binding domain superfamily/Winged helix DNA-binding domain"/>
    <property type="match status" value="1"/>
</dbReference>
<keyword evidence="8" id="KW-1185">Reference proteome</keyword>
<dbReference type="InterPro" id="IPR036388">
    <property type="entry name" value="WH-like_DNA-bd_sf"/>
</dbReference>
<dbReference type="PANTHER" id="PTHR35807">
    <property type="entry name" value="TRANSCRIPTIONAL REGULATOR REDD-RELATED"/>
    <property type="match status" value="1"/>
</dbReference>
<dbReference type="CDD" id="cd15831">
    <property type="entry name" value="BTAD"/>
    <property type="match status" value="1"/>
</dbReference>
<dbReference type="SMART" id="SM00862">
    <property type="entry name" value="Trans_reg_C"/>
    <property type="match status" value="1"/>
</dbReference>
<evidence type="ECO:0000256" key="2">
    <source>
        <dbReference type="ARBA" id="ARBA00023015"/>
    </source>
</evidence>
<dbReference type="RefSeq" id="WP_344487775.1">
    <property type="nucleotide sequence ID" value="NZ_BAAAQX010000029.1"/>
</dbReference>
<evidence type="ECO:0000259" key="6">
    <source>
        <dbReference type="PROSITE" id="PS51755"/>
    </source>
</evidence>
<evidence type="ECO:0000313" key="7">
    <source>
        <dbReference type="EMBL" id="GAA2212873.1"/>
    </source>
</evidence>
<dbReference type="SUPFAM" id="SSF46894">
    <property type="entry name" value="C-terminal effector domain of the bipartite response regulators"/>
    <property type="match status" value="1"/>
</dbReference>
<dbReference type="EMBL" id="BAAAQX010000029">
    <property type="protein sequence ID" value="GAA2212873.1"/>
    <property type="molecule type" value="Genomic_DNA"/>
</dbReference>
<feature type="domain" description="OmpR/PhoB-type" evidence="6">
    <location>
        <begin position="1"/>
        <end position="93"/>
    </location>
</feature>
<keyword evidence="4" id="KW-0804">Transcription</keyword>
<feature type="DNA-binding region" description="OmpR/PhoB-type" evidence="5">
    <location>
        <begin position="1"/>
        <end position="93"/>
    </location>
</feature>
<dbReference type="Proteomes" id="UP001499843">
    <property type="component" value="Unassembled WGS sequence"/>
</dbReference>
<dbReference type="PROSITE" id="PS51755">
    <property type="entry name" value="OMPR_PHOB"/>
    <property type="match status" value="1"/>
</dbReference>
<evidence type="ECO:0000313" key="8">
    <source>
        <dbReference type="Proteomes" id="UP001499843"/>
    </source>
</evidence>
<keyword evidence="3 5" id="KW-0238">DNA-binding</keyword>
<keyword evidence="2" id="KW-0805">Transcription regulation</keyword>
<evidence type="ECO:0000256" key="5">
    <source>
        <dbReference type="PROSITE-ProRule" id="PRU01091"/>
    </source>
</evidence>
<dbReference type="InterPro" id="IPR001867">
    <property type="entry name" value="OmpR/PhoB-type_DNA-bd"/>
</dbReference>
<dbReference type="InterPro" id="IPR016032">
    <property type="entry name" value="Sig_transdc_resp-reg_C-effctor"/>
</dbReference>
<organism evidence="7 8">
    <name type="scientific">Nonomuraea monospora</name>
    <dbReference type="NCBI Taxonomy" id="568818"/>
    <lineage>
        <taxon>Bacteria</taxon>
        <taxon>Bacillati</taxon>
        <taxon>Actinomycetota</taxon>
        <taxon>Actinomycetes</taxon>
        <taxon>Streptosporangiales</taxon>
        <taxon>Streptosporangiaceae</taxon>
        <taxon>Nonomuraea</taxon>
    </lineage>
</organism>
<dbReference type="Pfam" id="PF03704">
    <property type="entry name" value="BTAD"/>
    <property type="match status" value="1"/>
</dbReference>
<gene>
    <name evidence="7" type="ORF">GCM10009850_083350</name>
</gene>
<reference evidence="8" key="1">
    <citation type="journal article" date="2019" name="Int. J. Syst. Evol. Microbiol.">
        <title>The Global Catalogue of Microorganisms (GCM) 10K type strain sequencing project: providing services to taxonomists for standard genome sequencing and annotation.</title>
        <authorList>
            <consortium name="The Broad Institute Genomics Platform"/>
            <consortium name="The Broad Institute Genome Sequencing Center for Infectious Disease"/>
            <person name="Wu L."/>
            <person name="Ma J."/>
        </authorList>
    </citation>
    <scope>NUCLEOTIDE SEQUENCE [LARGE SCALE GENOMIC DNA]</scope>
    <source>
        <strain evidence="8">JCM 16114</strain>
    </source>
</reference>
<evidence type="ECO:0000256" key="1">
    <source>
        <dbReference type="ARBA" id="ARBA00005820"/>
    </source>
</evidence>
<dbReference type="InterPro" id="IPR051677">
    <property type="entry name" value="AfsR-DnrI-RedD_regulator"/>
</dbReference>
<dbReference type="Gene3D" id="1.25.40.10">
    <property type="entry name" value="Tetratricopeptide repeat domain"/>
    <property type="match status" value="1"/>
</dbReference>